<proteinExistence type="predicted"/>
<sequence>MKTSIEISDKLARDIEGIARKQGISVEKVIWEGFNAYREERETVDTLNRIYAENKGAMDRLAN</sequence>
<dbReference type="AlphaFoldDB" id="A0AB34X0R1"/>
<reference evidence="1 2" key="1">
    <citation type="submission" date="2016-01" db="EMBL/GenBank/DDBJ databases">
        <authorList>
            <person name="Mitreva M."/>
            <person name="Pepin K.H."/>
            <person name="Mihindukulasuriya K.A."/>
            <person name="Fulton R."/>
            <person name="Fronick C."/>
            <person name="O'Laughlin M."/>
            <person name="Miner T."/>
            <person name="Herter B."/>
            <person name="Rosa B.A."/>
            <person name="Cordes M."/>
            <person name="Tomlinson C."/>
            <person name="Wollam A."/>
            <person name="Palsikar V.B."/>
            <person name="Mardis E.R."/>
            <person name="Wilson R.K."/>
        </authorList>
    </citation>
    <scope>NUCLEOTIDE SEQUENCE [LARGE SCALE GENOMIC DNA]</scope>
    <source>
        <strain evidence="1 2">DNF00696</strain>
    </source>
</reference>
<accession>A0AB34X0R1</accession>
<gene>
    <name evidence="1" type="ORF">HMPREF1862_00582</name>
</gene>
<dbReference type="Proteomes" id="UP000070572">
    <property type="component" value="Unassembled WGS sequence"/>
</dbReference>
<evidence type="ECO:0000313" key="1">
    <source>
        <dbReference type="EMBL" id="KXB81310.1"/>
    </source>
</evidence>
<comment type="caution">
    <text evidence="1">The sequence shown here is derived from an EMBL/GenBank/DDBJ whole genome shotgun (WGS) entry which is preliminary data.</text>
</comment>
<dbReference type="RefSeq" id="WP_060920221.1">
    <property type="nucleotide sequence ID" value="NZ_KQ960682.1"/>
</dbReference>
<organism evidence="1 2">
    <name type="scientific">Varibaculum cambriense</name>
    <dbReference type="NCBI Taxonomy" id="184870"/>
    <lineage>
        <taxon>Bacteria</taxon>
        <taxon>Bacillati</taxon>
        <taxon>Actinomycetota</taxon>
        <taxon>Actinomycetes</taxon>
        <taxon>Actinomycetales</taxon>
        <taxon>Actinomycetaceae</taxon>
        <taxon>Varibaculum</taxon>
    </lineage>
</organism>
<dbReference type="EMBL" id="LSDN01000011">
    <property type="protein sequence ID" value="KXB81310.1"/>
    <property type="molecule type" value="Genomic_DNA"/>
</dbReference>
<name>A0AB34X0R1_9ACTO</name>
<evidence type="ECO:0000313" key="2">
    <source>
        <dbReference type="Proteomes" id="UP000070572"/>
    </source>
</evidence>
<protein>
    <submittedName>
        <fullName evidence="1">Toxin-antitoxin system, antitoxin component, ribbon-helix-helix domain protein</fullName>
    </submittedName>
</protein>